<dbReference type="Proteomes" id="UP000249757">
    <property type="component" value="Unassembled WGS sequence"/>
</dbReference>
<dbReference type="Gene3D" id="3.40.50.1220">
    <property type="entry name" value="TPP-binding domain"/>
    <property type="match status" value="1"/>
</dbReference>
<dbReference type="GO" id="GO:0046872">
    <property type="term" value="F:metal ion binding"/>
    <property type="evidence" value="ECO:0007669"/>
    <property type="project" value="UniProtKB-KW"/>
</dbReference>
<sequence>MARAPLLRVPYTDPFPAPRIIPAHATTPSAAVAALVDFLAPSLFSATSTSTPRSSLAGKLDRGKTLLLTGAGISVASGLADYRGTKGTYTLNKGYKPVYFHEFCESHEARKRYWARSFLGWTTLERARPNAAHVACGELGRMGVVGGVVTQNVDSFHPLAHPSLPTTELHGYLRNLVCLTCRQEYPRHKFQTQLSTLNPSWSAFLAEMLASGALDTENPVERRNRGLKANPDGDVDVPNAPYTTFRYPACPTCLAKPPVRADGKTVRVRVDKDGAWDPEGSEGGVLKPAVIMFGESIPVATKVAAEKAVEEAGRVLVVGSSLATYSAWRLVKKAKEMRLPIGVLNIGGVRGEDMFFGDVGEGDGAVGAVRLSESAEAVLPQVVRVLEGMKGGRV</sequence>
<feature type="binding site" evidence="4">
    <location>
        <position position="250"/>
    </location>
    <ligand>
        <name>Zn(2+)</name>
        <dbReference type="ChEBI" id="CHEBI:29105"/>
    </ligand>
</feature>
<accession>A0A2W1D8C4</accession>
<evidence type="ECO:0000256" key="2">
    <source>
        <dbReference type="ARBA" id="ARBA00022679"/>
    </source>
</evidence>
<keyword evidence="2" id="KW-0808">Transferase</keyword>
<dbReference type="GO" id="GO:0070403">
    <property type="term" value="F:NAD+ binding"/>
    <property type="evidence" value="ECO:0007669"/>
    <property type="project" value="InterPro"/>
</dbReference>
<feature type="binding site" evidence="4">
    <location>
        <position position="178"/>
    </location>
    <ligand>
        <name>Zn(2+)</name>
        <dbReference type="ChEBI" id="CHEBI:29105"/>
    </ligand>
</feature>
<evidence type="ECO:0000256" key="1">
    <source>
        <dbReference type="ARBA" id="ARBA00006924"/>
    </source>
</evidence>
<dbReference type="EMBL" id="NRDI02000014">
    <property type="protein sequence ID" value="KAI1511424.1"/>
    <property type="molecule type" value="Genomic_DNA"/>
</dbReference>
<feature type="binding site" evidence="4">
    <location>
        <position position="181"/>
    </location>
    <ligand>
        <name>Zn(2+)</name>
        <dbReference type="ChEBI" id="CHEBI:29105"/>
    </ligand>
</feature>
<dbReference type="InterPro" id="IPR003000">
    <property type="entry name" value="Sirtuin"/>
</dbReference>
<feature type="binding site" evidence="4">
    <location>
        <position position="253"/>
    </location>
    <ligand>
        <name>Zn(2+)</name>
        <dbReference type="ChEBI" id="CHEBI:29105"/>
    </ligand>
</feature>
<dbReference type="Gene3D" id="3.30.1600.10">
    <property type="entry name" value="SIR2/SIRT2 'Small Domain"/>
    <property type="match status" value="1"/>
</dbReference>
<dbReference type="AlphaFoldDB" id="A0A2W1D8C4"/>
<gene>
    <name evidence="5" type="ORF">Ptr86124_009828</name>
</gene>
<evidence type="ECO:0000313" key="5">
    <source>
        <dbReference type="EMBL" id="KAI1511424.1"/>
    </source>
</evidence>
<reference evidence="6" key="1">
    <citation type="journal article" date="2022" name="Microb. Genom.">
        <title>A global pangenome for the wheat fungal pathogen Pyrenophora tritici-repentis and prediction of effector protein structural homology.</title>
        <authorList>
            <person name="Moolhuijzen P.M."/>
            <person name="See P.T."/>
            <person name="Shi G."/>
            <person name="Powell H.R."/>
            <person name="Cockram J."/>
            <person name="Jorgensen L.N."/>
            <person name="Benslimane H."/>
            <person name="Strelkov S.E."/>
            <person name="Turner J."/>
            <person name="Liu Z."/>
            <person name="Moffat C.S."/>
        </authorList>
    </citation>
    <scope>NUCLEOTIDE SEQUENCE [LARGE SCALE GENOMIC DNA]</scope>
</reference>
<dbReference type="PANTHER" id="PTHR47651">
    <property type="entry name" value="NAD-DEPENDENT HISTONE DEACETYLASE HST4"/>
    <property type="match status" value="1"/>
</dbReference>
<evidence type="ECO:0000256" key="4">
    <source>
        <dbReference type="PROSITE-ProRule" id="PRU00236"/>
    </source>
</evidence>
<dbReference type="OrthoDB" id="424302at2759"/>
<dbReference type="SUPFAM" id="SSF52467">
    <property type="entry name" value="DHS-like NAD/FAD-binding domain"/>
    <property type="match status" value="1"/>
</dbReference>
<name>A0A2W1D8C4_9PLEO</name>
<keyword evidence="6" id="KW-1185">Reference proteome</keyword>
<evidence type="ECO:0000313" key="6">
    <source>
        <dbReference type="Proteomes" id="UP000249757"/>
    </source>
</evidence>
<keyword evidence="4" id="KW-0479">Metal-binding</keyword>
<dbReference type="PANTHER" id="PTHR47651:SF17">
    <property type="entry name" value="DEACETYLASE SIRTUIN-TYPE DOMAIN-CONTAINING PROTEIN"/>
    <property type="match status" value="1"/>
</dbReference>
<organism evidence="5 6">
    <name type="scientific">Pyrenophora tritici-repentis</name>
    <dbReference type="NCBI Taxonomy" id="45151"/>
    <lineage>
        <taxon>Eukaryota</taxon>
        <taxon>Fungi</taxon>
        <taxon>Dikarya</taxon>
        <taxon>Ascomycota</taxon>
        <taxon>Pezizomycotina</taxon>
        <taxon>Dothideomycetes</taxon>
        <taxon>Pleosporomycetidae</taxon>
        <taxon>Pleosporales</taxon>
        <taxon>Pleosporineae</taxon>
        <taxon>Pleosporaceae</taxon>
        <taxon>Pyrenophora</taxon>
    </lineage>
</organism>
<dbReference type="GO" id="GO:0016740">
    <property type="term" value="F:transferase activity"/>
    <property type="evidence" value="ECO:0007669"/>
    <property type="project" value="UniProtKB-KW"/>
</dbReference>
<keyword evidence="4" id="KW-0862">Zinc</keyword>
<proteinExistence type="inferred from homology"/>
<comment type="caution">
    <text evidence="5">The sequence shown here is derived from an EMBL/GenBank/DDBJ whole genome shotgun (WGS) entry which is preliminary data.</text>
</comment>
<protein>
    <submittedName>
        <fullName evidence="5">DHS NAD/FAD-binding domain-containing protein</fullName>
    </submittedName>
</protein>
<comment type="similarity">
    <text evidence="1">Belongs to the sirtuin family. Class I subfamily.</text>
</comment>
<dbReference type="Pfam" id="PF02146">
    <property type="entry name" value="SIR2"/>
    <property type="match status" value="1"/>
</dbReference>
<dbReference type="InterPro" id="IPR026591">
    <property type="entry name" value="Sirtuin_cat_small_dom_sf"/>
</dbReference>
<dbReference type="InterPro" id="IPR029035">
    <property type="entry name" value="DHS-like_NAD/FAD-binding_dom"/>
</dbReference>
<evidence type="ECO:0000256" key="3">
    <source>
        <dbReference type="ARBA" id="ARBA00023027"/>
    </source>
</evidence>
<dbReference type="PROSITE" id="PS50305">
    <property type="entry name" value="SIRTUIN"/>
    <property type="match status" value="1"/>
</dbReference>
<dbReference type="InterPro" id="IPR026590">
    <property type="entry name" value="Ssirtuin_cat_dom"/>
</dbReference>
<feature type="active site" description="Proton acceptor" evidence="4">
    <location>
        <position position="170"/>
    </location>
</feature>
<keyword evidence="3" id="KW-0520">NAD</keyword>